<accession>A0A9D3Z4C6</accession>
<sequence>MCPETDVQTDGRTDRRTDGQKPITEQCIVIDSSSSDNDVRWTSSSRSKISSSSRSCCSCCSIVVVVVRTMPKPELNRAFRPRNTNKSLLAKVIHKDQYEITTQMLVKNKEKPGKAVTHLFRKTDLPQRPLFNIGQIPAHSESFDDATPEKTDKSESGRRDDTISKLRNLATSDSFPSGRSLSPRMRILCLILTSVSVDGITKMTAVNETWSLRCDRRLFLYSNSSEAPHSQYTLQLPVHEGRSHLTAKIRLALFIAYNTFGDAFDWILKADDDTYVIMENLRHLLAKEDPTQPVYMGFQMKPHNARGYMSGGAGYVISSRALHDLVTTGFQSDACAKDGPNEDVDIGKCLEVSGVPIRSSLDLDGKEMFHPESIYKHLKDTGSWLQEYAWNQHITGKDCCSPYSVSFHKVQPRDMYIIDYLLYNIRVFNETNPQR</sequence>
<keyword evidence="10" id="KW-1133">Transmembrane helix</keyword>
<evidence type="ECO:0000256" key="11">
    <source>
        <dbReference type="ARBA" id="ARBA00023136"/>
    </source>
</evidence>
<dbReference type="GO" id="GO:0016263">
    <property type="term" value="F:glycoprotein-N-acetylgalactosamine 3-beta-galactosyltransferase activity"/>
    <property type="evidence" value="ECO:0007669"/>
    <property type="project" value="UniProtKB-EC"/>
</dbReference>
<evidence type="ECO:0000256" key="1">
    <source>
        <dbReference type="ARBA" id="ARBA00004606"/>
    </source>
</evidence>
<keyword evidence="8" id="KW-0547">Nucleotide-binding</keyword>
<organism evidence="14 15">
    <name type="scientific">Dreissena polymorpha</name>
    <name type="common">Zebra mussel</name>
    <name type="synonym">Mytilus polymorpha</name>
    <dbReference type="NCBI Taxonomy" id="45954"/>
    <lineage>
        <taxon>Eukaryota</taxon>
        <taxon>Metazoa</taxon>
        <taxon>Spiralia</taxon>
        <taxon>Lophotrochozoa</taxon>
        <taxon>Mollusca</taxon>
        <taxon>Bivalvia</taxon>
        <taxon>Autobranchia</taxon>
        <taxon>Heteroconchia</taxon>
        <taxon>Euheterodonta</taxon>
        <taxon>Imparidentia</taxon>
        <taxon>Neoheterodontei</taxon>
        <taxon>Myida</taxon>
        <taxon>Dreissenoidea</taxon>
        <taxon>Dreissenidae</taxon>
        <taxon>Dreissena</taxon>
    </lineage>
</organism>
<feature type="compositionally biased region" description="Basic and acidic residues" evidence="12">
    <location>
        <begin position="9"/>
        <end position="19"/>
    </location>
</feature>
<dbReference type="Gene3D" id="3.90.550.50">
    <property type="match status" value="1"/>
</dbReference>
<feature type="region of interest" description="Disordered" evidence="12">
    <location>
        <begin position="140"/>
        <end position="165"/>
    </location>
</feature>
<evidence type="ECO:0000256" key="4">
    <source>
        <dbReference type="ARBA" id="ARBA00012557"/>
    </source>
</evidence>
<reference evidence="14" key="2">
    <citation type="submission" date="2020-11" db="EMBL/GenBank/DDBJ databases">
        <authorList>
            <person name="McCartney M.A."/>
            <person name="Auch B."/>
            <person name="Kono T."/>
            <person name="Mallez S."/>
            <person name="Becker A."/>
            <person name="Gohl D.M."/>
            <person name="Silverstein K.A.T."/>
            <person name="Koren S."/>
            <person name="Bechman K.B."/>
            <person name="Herman A."/>
            <person name="Abrahante J.E."/>
            <person name="Garbe J."/>
        </authorList>
    </citation>
    <scope>NUCLEOTIDE SEQUENCE</scope>
    <source>
        <strain evidence="14">Duluth1</strain>
        <tissue evidence="14">Whole animal</tissue>
    </source>
</reference>
<dbReference type="GO" id="GO:0016020">
    <property type="term" value="C:membrane"/>
    <property type="evidence" value="ECO:0007669"/>
    <property type="project" value="UniProtKB-SubCell"/>
</dbReference>
<evidence type="ECO:0000313" key="15">
    <source>
        <dbReference type="Proteomes" id="UP000828390"/>
    </source>
</evidence>
<dbReference type="EMBL" id="JAIWYP010000014">
    <property type="protein sequence ID" value="KAH3710082.1"/>
    <property type="molecule type" value="Genomic_DNA"/>
</dbReference>
<evidence type="ECO:0000256" key="8">
    <source>
        <dbReference type="ARBA" id="ARBA00022741"/>
    </source>
</evidence>
<dbReference type="PANTHER" id="PTHR23033:SF14">
    <property type="entry name" value="GLYCOPROTEIN-N-ACETYLGALACTOSAMINE 3-BETA-GALACTOSYLTRANSFERASE 1-RELATED"/>
    <property type="match status" value="1"/>
</dbReference>
<dbReference type="AlphaFoldDB" id="A0A9D3Z4C6"/>
<gene>
    <name evidence="14" type="ORF">DPMN_069548</name>
</gene>
<evidence type="ECO:0000256" key="6">
    <source>
        <dbReference type="ARBA" id="ARBA00022679"/>
    </source>
</evidence>
<keyword evidence="7" id="KW-0812">Transmembrane</keyword>
<evidence type="ECO:0000313" key="14">
    <source>
        <dbReference type="EMBL" id="KAH3710082.1"/>
    </source>
</evidence>
<evidence type="ECO:0000259" key="13">
    <source>
        <dbReference type="Pfam" id="PF02434"/>
    </source>
</evidence>
<keyword evidence="6" id="KW-0808">Transferase</keyword>
<feature type="region of interest" description="Disordered" evidence="12">
    <location>
        <begin position="1"/>
        <end position="23"/>
    </location>
</feature>
<evidence type="ECO:0000256" key="2">
    <source>
        <dbReference type="ARBA" id="ARBA00004922"/>
    </source>
</evidence>
<keyword evidence="15" id="KW-1185">Reference proteome</keyword>
<reference evidence="14" key="1">
    <citation type="journal article" date="2019" name="bioRxiv">
        <title>The Genome of the Zebra Mussel, Dreissena polymorpha: A Resource for Invasive Species Research.</title>
        <authorList>
            <person name="McCartney M.A."/>
            <person name="Auch B."/>
            <person name="Kono T."/>
            <person name="Mallez S."/>
            <person name="Zhang Y."/>
            <person name="Obille A."/>
            <person name="Becker A."/>
            <person name="Abrahante J.E."/>
            <person name="Garbe J."/>
            <person name="Badalamenti J.P."/>
            <person name="Herman A."/>
            <person name="Mangelson H."/>
            <person name="Liachko I."/>
            <person name="Sullivan S."/>
            <person name="Sone E.D."/>
            <person name="Koren S."/>
            <person name="Silverstein K.A.T."/>
            <person name="Beckman K.B."/>
            <person name="Gohl D.M."/>
        </authorList>
    </citation>
    <scope>NUCLEOTIDE SEQUENCE</scope>
    <source>
        <strain evidence="14">Duluth1</strain>
        <tissue evidence="14">Whole animal</tissue>
    </source>
</reference>
<feature type="compositionally biased region" description="Basic and acidic residues" evidence="12">
    <location>
        <begin position="147"/>
        <end position="164"/>
    </location>
</feature>
<evidence type="ECO:0000256" key="5">
    <source>
        <dbReference type="ARBA" id="ARBA00022676"/>
    </source>
</evidence>
<dbReference type="EC" id="2.4.1.122" evidence="4"/>
<dbReference type="PANTHER" id="PTHR23033">
    <property type="entry name" value="BETA1,3-GALACTOSYLTRANSFERASE"/>
    <property type="match status" value="1"/>
</dbReference>
<comment type="similarity">
    <text evidence="3">Belongs to the glycosyltransferase 31 family. Beta3-Gal-T subfamily.</text>
</comment>
<evidence type="ECO:0000256" key="7">
    <source>
        <dbReference type="ARBA" id="ARBA00022692"/>
    </source>
</evidence>
<comment type="caution">
    <text evidence="14">The sequence shown here is derived from an EMBL/GenBank/DDBJ whole genome shotgun (WGS) entry which is preliminary data.</text>
</comment>
<keyword evidence="5" id="KW-0328">Glycosyltransferase</keyword>
<feature type="domain" description="Fringe-like glycosyltransferase" evidence="13">
    <location>
        <begin position="202"/>
        <end position="356"/>
    </location>
</feature>
<evidence type="ECO:0000256" key="10">
    <source>
        <dbReference type="ARBA" id="ARBA00022989"/>
    </source>
</evidence>
<dbReference type="Pfam" id="PF02434">
    <property type="entry name" value="Fringe"/>
    <property type="match status" value="1"/>
</dbReference>
<evidence type="ECO:0000256" key="3">
    <source>
        <dbReference type="ARBA" id="ARBA00006462"/>
    </source>
</evidence>
<dbReference type="GO" id="GO:0000166">
    <property type="term" value="F:nucleotide binding"/>
    <property type="evidence" value="ECO:0007669"/>
    <property type="project" value="UniProtKB-KW"/>
</dbReference>
<dbReference type="InterPro" id="IPR026050">
    <property type="entry name" value="C1GALT1/C1GALT1_chp1"/>
</dbReference>
<keyword evidence="9" id="KW-0735">Signal-anchor</keyword>
<dbReference type="Proteomes" id="UP000828390">
    <property type="component" value="Unassembled WGS sequence"/>
</dbReference>
<name>A0A9D3Z4C6_DREPO</name>
<comment type="subcellular location">
    <subcellularLocation>
        <location evidence="1">Membrane</location>
        <topology evidence="1">Single-pass type II membrane protein</topology>
    </subcellularLocation>
</comment>
<comment type="pathway">
    <text evidence="2">Protein modification; protein glycosylation.</text>
</comment>
<dbReference type="InterPro" id="IPR003378">
    <property type="entry name" value="Fringe-like_glycosylTrfase"/>
</dbReference>
<protein>
    <recommendedName>
        <fullName evidence="4">N-acetylgalactosaminide beta-1,3-galactosyltransferase</fullName>
        <ecNumber evidence="4">2.4.1.122</ecNumber>
    </recommendedName>
</protein>
<evidence type="ECO:0000256" key="12">
    <source>
        <dbReference type="SAM" id="MobiDB-lite"/>
    </source>
</evidence>
<evidence type="ECO:0000256" key="9">
    <source>
        <dbReference type="ARBA" id="ARBA00022968"/>
    </source>
</evidence>
<proteinExistence type="inferred from homology"/>
<keyword evidence="11" id="KW-0472">Membrane</keyword>